<evidence type="ECO:0000256" key="2">
    <source>
        <dbReference type="ARBA" id="ARBA00022737"/>
    </source>
</evidence>
<organism evidence="6 7">
    <name type="scientific">Thraustotheca clavata</name>
    <dbReference type="NCBI Taxonomy" id="74557"/>
    <lineage>
        <taxon>Eukaryota</taxon>
        <taxon>Sar</taxon>
        <taxon>Stramenopiles</taxon>
        <taxon>Oomycota</taxon>
        <taxon>Saprolegniomycetes</taxon>
        <taxon>Saprolegniales</taxon>
        <taxon>Achlyaceae</taxon>
        <taxon>Thraustotheca</taxon>
    </lineage>
</organism>
<dbReference type="SUPFAM" id="SSF47473">
    <property type="entry name" value="EF-hand"/>
    <property type="match status" value="1"/>
</dbReference>
<protein>
    <recommendedName>
        <fullName evidence="5">EF-hand domain-containing protein</fullName>
    </recommendedName>
</protein>
<evidence type="ECO:0000259" key="5">
    <source>
        <dbReference type="PROSITE" id="PS50222"/>
    </source>
</evidence>
<proteinExistence type="predicted"/>
<keyword evidence="7" id="KW-1185">Reference proteome</keyword>
<dbReference type="Proteomes" id="UP000243217">
    <property type="component" value="Unassembled WGS sequence"/>
</dbReference>
<dbReference type="PROSITE" id="PS00018">
    <property type="entry name" value="EF_HAND_1"/>
    <property type="match status" value="3"/>
</dbReference>
<accession>A0A1W0AC06</accession>
<reference evidence="6 7" key="1">
    <citation type="journal article" date="2014" name="Genome Biol. Evol.">
        <title>The secreted proteins of Achlya hypogyna and Thraustotheca clavata identify the ancestral oomycete secretome and reveal gene acquisitions by horizontal gene transfer.</title>
        <authorList>
            <person name="Misner I."/>
            <person name="Blouin N."/>
            <person name="Leonard G."/>
            <person name="Richards T.A."/>
            <person name="Lane C.E."/>
        </authorList>
    </citation>
    <scope>NUCLEOTIDE SEQUENCE [LARGE SCALE GENOMIC DNA]</scope>
    <source>
        <strain evidence="6 7">ATCC 34112</strain>
    </source>
</reference>
<dbReference type="Gene3D" id="1.10.238.10">
    <property type="entry name" value="EF-hand"/>
    <property type="match status" value="1"/>
</dbReference>
<dbReference type="GO" id="GO:0005509">
    <property type="term" value="F:calcium ion binding"/>
    <property type="evidence" value="ECO:0007669"/>
    <property type="project" value="InterPro"/>
</dbReference>
<feature type="domain" description="EF-hand" evidence="5">
    <location>
        <begin position="627"/>
        <end position="662"/>
    </location>
</feature>
<sequence length="915" mass="105451">YHDRQEREQPFLNTRHVFDMVSNARLNAKKHRHHDGIRGLEKETYIATLEHEKTPVLLRVSESRQKSAIYDRAIENFERNLKQNQAMPKEELIDYIVHCASLKTSNVPELWGTFDTSAAIVSAIVVEEYTKQLVDEYIARGNHHILSGGQEQLQHCIQDLLNGAVCEPDCRNDLEAAIVSELTNVFGQEVINAYDLPKLIQQSMNPLIENVEDDKWKQWKNERIQQGIEALQEGAVMSPDGIHVDITQGIPSYWFCVALPHGKQYEMVSSERYPSYQLAFETKLQLEQRINENKKAFTIKPPAMPIQIKSKTQHPWKQVQKPLIMPSIQEVECMPNVKKVLEKVAMAQRGVTEEEARRIEVRKRLLERGYIKDRPAKKQTKYIYKRKTMSTKDKELRAARVLEQQRKQQEPSFRALLGTESAQDSYSDEEEEEEDMMAIECWCPKCGNDIRHKSKSSQSCEVFKFWKKGKESTVDGTMAITFMDDPTDLFFQSVNEWRHNGDNSLFHRETTWMKKPPVKAEPSVAKNTGPKKTSSANKYAISPDTNEKGGGKPNLQDKSIVNQETQHAIKNLEAKTEKAGDGKDDNVQEPAESSLEDSLEAPIGIFGPQFARRDTEDLCFALGMKTTEVQKLVDVFNDIDVNCSGLINLVEFYYLLDTPQNPYTLGVLRLSQERKDPNKLEIDDFIQIICKFARMQPREVITFCFETFDEDESGALDNDEFLNLCKAIQVDGKGFFDGNFKRAMENFDKNGDGLLDMQEFQQINVQYPLVFYPLFQFQVKVITNTLGWWKWYQITYREMKIASWRNYMHTHLGREPPLQYQDYLFNCIYRTNQLMLIAKQLYKVDQARLNIKAKQAAQSALVKKTIATPAPSVEADKYKQRSKNPPVQPPNPVKKPEVTKKETQLANAAKNKAKR</sequence>
<feature type="region of interest" description="Disordered" evidence="4">
    <location>
        <begin position="573"/>
        <end position="594"/>
    </location>
</feature>
<evidence type="ECO:0000313" key="6">
    <source>
        <dbReference type="EMBL" id="OQS07709.1"/>
    </source>
</evidence>
<feature type="compositionally biased region" description="Basic and acidic residues" evidence="4">
    <location>
        <begin position="573"/>
        <end position="586"/>
    </location>
</feature>
<keyword evidence="3" id="KW-0106">Calcium</keyword>
<dbReference type="AlphaFoldDB" id="A0A1W0AC06"/>
<feature type="domain" description="EF-hand" evidence="5">
    <location>
        <begin position="696"/>
        <end position="731"/>
    </location>
</feature>
<dbReference type="PANTHER" id="PTHR45942">
    <property type="entry name" value="PROTEIN PHOSPATASE 3 REGULATORY SUBUNIT B ALPHA ISOFORM TYPE 1"/>
    <property type="match status" value="1"/>
</dbReference>
<feature type="region of interest" description="Disordered" evidence="4">
    <location>
        <begin position="403"/>
        <end position="430"/>
    </location>
</feature>
<dbReference type="CDD" id="cd00051">
    <property type="entry name" value="EFh"/>
    <property type="match status" value="1"/>
</dbReference>
<feature type="region of interest" description="Disordered" evidence="4">
    <location>
        <begin position="872"/>
        <end position="915"/>
    </location>
</feature>
<comment type="caution">
    <text evidence="6">The sequence shown here is derived from an EMBL/GenBank/DDBJ whole genome shotgun (WGS) entry which is preliminary data.</text>
</comment>
<feature type="domain" description="EF-hand" evidence="5">
    <location>
        <begin position="735"/>
        <end position="770"/>
    </location>
</feature>
<keyword evidence="1" id="KW-0479">Metal-binding</keyword>
<feature type="compositionally biased region" description="Basic and acidic residues" evidence="4">
    <location>
        <begin position="894"/>
        <end position="903"/>
    </location>
</feature>
<dbReference type="Pfam" id="PF13499">
    <property type="entry name" value="EF-hand_7"/>
    <property type="match status" value="1"/>
</dbReference>
<name>A0A1W0AC06_9STRA</name>
<dbReference type="InterPro" id="IPR002048">
    <property type="entry name" value="EF_hand_dom"/>
</dbReference>
<dbReference type="EMBL" id="JNBS01000154">
    <property type="protein sequence ID" value="OQS07709.1"/>
    <property type="molecule type" value="Genomic_DNA"/>
</dbReference>
<evidence type="ECO:0000256" key="4">
    <source>
        <dbReference type="SAM" id="MobiDB-lite"/>
    </source>
</evidence>
<evidence type="ECO:0000256" key="1">
    <source>
        <dbReference type="ARBA" id="ARBA00022723"/>
    </source>
</evidence>
<gene>
    <name evidence="6" type="ORF">THRCLA_00297</name>
</gene>
<feature type="non-terminal residue" evidence="6">
    <location>
        <position position="1"/>
    </location>
</feature>
<feature type="region of interest" description="Disordered" evidence="4">
    <location>
        <begin position="514"/>
        <end position="557"/>
    </location>
</feature>
<evidence type="ECO:0000313" key="7">
    <source>
        <dbReference type="Proteomes" id="UP000243217"/>
    </source>
</evidence>
<dbReference type="InterPro" id="IPR011992">
    <property type="entry name" value="EF-hand-dom_pair"/>
</dbReference>
<dbReference type="PROSITE" id="PS50222">
    <property type="entry name" value="EF_HAND_2"/>
    <property type="match status" value="3"/>
</dbReference>
<evidence type="ECO:0000256" key="3">
    <source>
        <dbReference type="ARBA" id="ARBA00022837"/>
    </source>
</evidence>
<keyword evidence="2" id="KW-0677">Repeat</keyword>
<dbReference type="SMART" id="SM00054">
    <property type="entry name" value="EFh"/>
    <property type="match status" value="3"/>
</dbReference>
<dbReference type="OrthoDB" id="26525at2759"/>
<dbReference type="InterPro" id="IPR018247">
    <property type="entry name" value="EF_Hand_1_Ca_BS"/>
</dbReference>
<dbReference type="STRING" id="74557.A0A1W0AC06"/>